<dbReference type="Proteomes" id="UP000553981">
    <property type="component" value="Unassembled WGS sequence"/>
</dbReference>
<evidence type="ECO:0000256" key="4">
    <source>
        <dbReference type="ARBA" id="ARBA00022989"/>
    </source>
</evidence>
<name>A0A7Y0YCC5_9ACTO</name>
<feature type="domain" description="Threonine/Serine exporter ThrE" evidence="8">
    <location>
        <begin position="360"/>
        <end position="486"/>
    </location>
</feature>
<accession>A0A7Y0YCC5</accession>
<evidence type="ECO:0000256" key="6">
    <source>
        <dbReference type="ARBA" id="ARBA00034125"/>
    </source>
</evidence>
<reference evidence="9 10" key="1">
    <citation type="submission" date="2020-04" db="EMBL/GenBank/DDBJ databases">
        <title>Antimicrobial susceptibility and clonality of vaginal-derived multi-drug resistant Mobiluncus isolates in China.</title>
        <authorList>
            <person name="Zhang X."/>
        </authorList>
    </citation>
    <scope>NUCLEOTIDE SEQUENCE [LARGE SCALE GENOMIC DNA]</scope>
    <source>
        <strain evidence="9 10">19</strain>
    </source>
</reference>
<evidence type="ECO:0000313" key="10">
    <source>
        <dbReference type="Proteomes" id="UP000553981"/>
    </source>
</evidence>
<keyword evidence="2" id="KW-1003">Cell membrane</keyword>
<evidence type="ECO:0000256" key="3">
    <source>
        <dbReference type="ARBA" id="ARBA00022692"/>
    </source>
</evidence>
<evidence type="ECO:0000259" key="8">
    <source>
        <dbReference type="Pfam" id="PF12821"/>
    </source>
</evidence>
<dbReference type="InterPro" id="IPR050539">
    <property type="entry name" value="ThrE_Dicarb/AminoAcid_Exp"/>
</dbReference>
<protein>
    <submittedName>
        <fullName evidence="9">Threonine/serine exporter family protein</fullName>
    </submittedName>
</protein>
<sequence length="518" mass="57266">MASTRWLNLFVSLNLNFPRRVKEQTAMFLSKHLERLRGERDHAFTPKPKSTDTPIEVSTQSVVEYEKIRIQLTEVSRTIMRLGHMLQSCGASAYRIKISMARLATALGADEHHVQVTFGEISSTVYLRPFSRTEISEQRDFGTNAAKLDRLRLFIQNIKPDTPVSEANRLMDRIESYKPEFNKIANTLAAGFACACFCFLNRGGLIECILAGLAAGFGQSVRRMMMAKKTNHFAVWMTAGFAASVVYICCAELLETCLRRVYSSAVLATIPPWVTADPLGFRVGVVSAVLFLVPGFPLITSMLDLVRMDLSAGIPRLVYTLMLIISAGVSVWIVSLTFHWAVDPAVNPPLEGNWLYLTRTVCSFVASAGFAMLFNSNRRLCVYAGLICALVNPLRFFVVESGLNWQFSVGLEALAIGLLADFISRLSNFNYSRVSLSVPAAVLMVPGVPLYSALVHLNEGNFMGAIASLTEVSIVILAIGIGLSTARMLTDRNWLQDKEIVDTHPVLHADADDSFSMR</sequence>
<dbReference type="GO" id="GO:0015744">
    <property type="term" value="P:succinate transport"/>
    <property type="evidence" value="ECO:0007669"/>
    <property type="project" value="TreeGrafter"/>
</dbReference>
<evidence type="ECO:0000313" key="9">
    <source>
        <dbReference type="EMBL" id="NMW87403.1"/>
    </source>
</evidence>
<dbReference type="InterPro" id="IPR010619">
    <property type="entry name" value="ThrE-like_N"/>
</dbReference>
<evidence type="ECO:0000256" key="5">
    <source>
        <dbReference type="ARBA" id="ARBA00023136"/>
    </source>
</evidence>
<dbReference type="PANTHER" id="PTHR34390">
    <property type="entry name" value="UPF0442 PROTEIN YJJB-RELATED"/>
    <property type="match status" value="1"/>
</dbReference>
<feature type="domain" description="Threonine/serine exporter-like N-terminal" evidence="7">
    <location>
        <begin position="78"/>
        <end position="334"/>
    </location>
</feature>
<dbReference type="EMBL" id="JABCUI010000003">
    <property type="protein sequence ID" value="NMW87403.1"/>
    <property type="molecule type" value="Genomic_DNA"/>
</dbReference>
<dbReference type="AlphaFoldDB" id="A0A7Y0YCC5"/>
<dbReference type="Pfam" id="PF06738">
    <property type="entry name" value="ThrE"/>
    <property type="match status" value="1"/>
</dbReference>
<dbReference type="GO" id="GO:0022857">
    <property type="term" value="F:transmembrane transporter activity"/>
    <property type="evidence" value="ECO:0007669"/>
    <property type="project" value="InterPro"/>
</dbReference>
<dbReference type="GO" id="GO:0005886">
    <property type="term" value="C:plasma membrane"/>
    <property type="evidence" value="ECO:0007669"/>
    <property type="project" value="UniProtKB-SubCell"/>
</dbReference>
<evidence type="ECO:0000256" key="2">
    <source>
        <dbReference type="ARBA" id="ARBA00022475"/>
    </source>
</evidence>
<proteinExistence type="inferred from homology"/>
<dbReference type="PANTHER" id="PTHR34390:SF2">
    <property type="entry name" value="SUCCINATE TRANSPORTER SUBUNIT YJJP-RELATED"/>
    <property type="match status" value="1"/>
</dbReference>
<comment type="subcellular location">
    <subcellularLocation>
        <location evidence="1">Cell membrane</location>
        <topology evidence="1">Multi-pass membrane protein</topology>
    </subcellularLocation>
</comment>
<evidence type="ECO:0000256" key="1">
    <source>
        <dbReference type="ARBA" id="ARBA00004651"/>
    </source>
</evidence>
<comment type="similarity">
    <text evidence="6">Belongs to the ThrE exporter (TC 2.A.79) family.</text>
</comment>
<dbReference type="Pfam" id="PF12821">
    <property type="entry name" value="ThrE_2"/>
    <property type="match status" value="1"/>
</dbReference>
<keyword evidence="4" id="KW-1133">Transmembrane helix</keyword>
<comment type="caution">
    <text evidence="9">The sequence shown here is derived from an EMBL/GenBank/DDBJ whole genome shotgun (WGS) entry which is preliminary data.</text>
</comment>
<organism evidence="9 10">
    <name type="scientific">Mobiluncus curtisii</name>
    <dbReference type="NCBI Taxonomy" id="2051"/>
    <lineage>
        <taxon>Bacteria</taxon>
        <taxon>Bacillati</taxon>
        <taxon>Actinomycetota</taxon>
        <taxon>Actinomycetes</taxon>
        <taxon>Actinomycetales</taxon>
        <taxon>Actinomycetaceae</taxon>
        <taxon>Mobiluncus</taxon>
    </lineage>
</organism>
<gene>
    <name evidence="9" type="ORF">HHJ67_06500</name>
</gene>
<dbReference type="InterPro" id="IPR024528">
    <property type="entry name" value="ThrE_2"/>
</dbReference>
<keyword evidence="3" id="KW-0812">Transmembrane</keyword>
<dbReference type="OMA" id="FADWFNV"/>
<keyword evidence="5" id="KW-0472">Membrane</keyword>
<evidence type="ECO:0000259" key="7">
    <source>
        <dbReference type="Pfam" id="PF06738"/>
    </source>
</evidence>